<dbReference type="PANTHER" id="PTHR45436:SF15">
    <property type="entry name" value="SENSOR HISTIDINE KINASE CUSS"/>
    <property type="match status" value="1"/>
</dbReference>
<keyword evidence="10 11" id="KW-0472">Membrane</keyword>
<feature type="transmembrane region" description="Helical" evidence="11">
    <location>
        <begin position="12"/>
        <end position="35"/>
    </location>
</feature>
<feature type="transmembrane region" description="Helical" evidence="11">
    <location>
        <begin position="154"/>
        <end position="178"/>
    </location>
</feature>
<evidence type="ECO:0000256" key="3">
    <source>
        <dbReference type="ARBA" id="ARBA00012438"/>
    </source>
</evidence>
<evidence type="ECO:0000256" key="11">
    <source>
        <dbReference type="SAM" id="Phobius"/>
    </source>
</evidence>
<dbReference type="InterPro" id="IPR003660">
    <property type="entry name" value="HAMP_dom"/>
</dbReference>
<keyword evidence="8 11" id="KW-1133">Transmembrane helix</keyword>
<dbReference type="EC" id="2.7.13.3" evidence="3"/>
<feature type="domain" description="Histidine kinase" evidence="12">
    <location>
        <begin position="245"/>
        <end position="438"/>
    </location>
</feature>
<organism evidence="14 15">
    <name type="scientific">Salinarimonas ramus</name>
    <dbReference type="NCBI Taxonomy" id="690164"/>
    <lineage>
        <taxon>Bacteria</taxon>
        <taxon>Pseudomonadati</taxon>
        <taxon>Pseudomonadota</taxon>
        <taxon>Alphaproteobacteria</taxon>
        <taxon>Hyphomicrobiales</taxon>
        <taxon>Salinarimonadaceae</taxon>
        <taxon>Salinarimonas</taxon>
    </lineage>
</organism>
<dbReference type="CDD" id="cd00082">
    <property type="entry name" value="HisKA"/>
    <property type="match status" value="1"/>
</dbReference>
<dbReference type="Pfam" id="PF00512">
    <property type="entry name" value="HisKA"/>
    <property type="match status" value="1"/>
</dbReference>
<keyword evidence="6 11" id="KW-0812">Transmembrane</keyword>
<gene>
    <name evidence="14" type="ORF">GCM10011322_44670</name>
</gene>
<keyword evidence="7 14" id="KW-0418">Kinase</keyword>
<evidence type="ECO:0000256" key="7">
    <source>
        <dbReference type="ARBA" id="ARBA00022777"/>
    </source>
</evidence>
<evidence type="ECO:0000256" key="1">
    <source>
        <dbReference type="ARBA" id="ARBA00000085"/>
    </source>
</evidence>
<dbReference type="InterPro" id="IPR004358">
    <property type="entry name" value="Sig_transdc_His_kin-like_C"/>
</dbReference>
<dbReference type="GO" id="GO:0005886">
    <property type="term" value="C:plasma membrane"/>
    <property type="evidence" value="ECO:0007669"/>
    <property type="project" value="TreeGrafter"/>
</dbReference>
<dbReference type="InterPro" id="IPR036097">
    <property type="entry name" value="HisK_dim/P_sf"/>
</dbReference>
<keyword evidence="15" id="KW-1185">Reference proteome</keyword>
<dbReference type="SUPFAM" id="SSF55874">
    <property type="entry name" value="ATPase domain of HSP90 chaperone/DNA topoisomerase II/histidine kinase"/>
    <property type="match status" value="1"/>
</dbReference>
<accession>A0A917QIZ7</accession>
<comment type="caution">
    <text evidence="14">The sequence shown here is derived from an EMBL/GenBank/DDBJ whole genome shotgun (WGS) entry which is preliminary data.</text>
</comment>
<dbReference type="PROSITE" id="PS50109">
    <property type="entry name" value="HIS_KIN"/>
    <property type="match status" value="1"/>
</dbReference>
<dbReference type="CDD" id="cd00075">
    <property type="entry name" value="HATPase"/>
    <property type="match status" value="1"/>
</dbReference>
<dbReference type="GO" id="GO:0000155">
    <property type="term" value="F:phosphorelay sensor kinase activity"/>
    <property type="evidence" value="ECO:0007669"/>
    <property type="project" value="InterPro"/>
</dbReference>
<dbReference type="PRINTS" id="PR00344">
    <property type="entry name" value="BCTRLSENSOR"/>
</dbReference>
<dbReference type="InterPro" id="IPR005467">
    <property type="entry name" value="His_kinase_dom"/>
</dbReference>
<evidence type="ECO:0000313" key="14">
    <source>
        <dbReference type="EMBL" id="GGK52830.1"/>
    </source>
</evidence>
<dbReference type="AlphaFoldDB" id="A0A917QIZ7"/>
<protein>
    <recommendedName>
        <fullName evidence="3">histidine kinase</fullName>
        <ecNumber evidence="3">2.7.13.3</ecNumber>
    </recommendedName>
</protein>
<evidence type="ECO:0000259" key="12">
    <source>
        <dbReference type="PROSITE" id="PS50109"/>
    </source>
</evidence>
<dbReference type="Gene3D" id="3.30.565.10">
    <property type="entry name" value="Histidine kinase-like ATPase, C-terminal domain"/>
    <property type="match status" value="1"/>
</dbReference>
<evidence type="ECO:0000259" key="13">
    <source>
        <dbReference type="PROSITE" id="PS50885"/>
    </source>
</evidence>
<dbReference type="SMART" id="SM00388">
    <property type="entry name" value="HisKA"/>
    <property type="match status" value="1"/>
</dbReference>
<evidence type="ECO:0000313" key="15">
    <source>
        <dbReference type="Proteomes" id="UP000600449"/>
    </source>
</evidence>
<keyword evidence="9" id="KW-0902">Two-component regulatory system</keyword>
<proteinExistence type="predicted"/>
<evidence type="ECO:0000256" key="8">
    <source>
        <dbReference type="ARBA" id="ARBA00022989"/>
    </source>
</evidence>
<dbReference type="InterPro" id="IPR003594">
    <property type="entry name" value="HATPase_dom"/>
</dbReference>
<keyword evidence="4" id="KW-0597">Phosphoprotein</keyword>
<dbReference type="SMART" id="SM00387">
    <property type="entry name" value="HATPase_c"/>
    <property type="match status" value="1"/>
</dbReference>
<comment type="catalytic activity">
    <reaction evidence="1">
        <text>ATP + protein L-histidine = ADP + protein N-phospho-L-histidine.</text>
        <dbReference type="EC" id="2.7.13.3"/>
    </reaction>
</comment>
<evidence type="ECO:0000256" key="10">
    <source>
        <dbReference type="ARBA" id="ARBA00023136"/>
    </source>
</evidence>
<dbReference type="RefSeq" id="WP_188915487.1">
    <property type="nucleotide sequence ID" value="NZ_BMMF01000016.1"/>
</dbReference>
<comment type="subcellular location">
    <subcellularLocation>
        <location evidence="2">Membrane</location>
        <topology evidence="2">Multi-pass membrane protein</topology>
    </subcellularLocation>
</comment>
<dbReference type="EMBL" id="BMMF01000016">
    <property type="protein sequence ID" value="GGK52830.1"/>
    <property type="molecule type" value="Genomic_DNA"/>
</dbReference>
<evidence type="ECO:0000256" key="5">
    <source>
        <dbReference type="ARBA" id="ARBA00022679"/>
    </source>
</evidence>
<evidence type="ECO:0000256" key="9">
    <source>
        <dbReference type="ARBA" id="ARBA00023012"/>
    </source>
</evidence>
<dbReference type="Gene3D" id="1.10.287.130">
    <property type="match status" value="1"/>
</dbReference>
<keyword evidence="5" id="KW-0808">Transferase</keyword>
<evidence type="ECO:0000256" key="2">
    <source>
        <dbReference type="ARBA" id="ARBA00004141"/>
    </source>
</evidence>
<dbReference type="Proteomes" id="UP000600449">
    <property type="component" value="Unassembled WGS sequence"/>
</dbReference>
<sequence length="438" mass="48116">MTKQPSLERPLVIYPLVVHFVTLLAAFVILISIAIRIDSGGPFADEQIIPVIARAIDRDASGQLAVVMTPELLDAQAAAPDLWFVAEDDTGDSVTFGTVPRHYDSLRGRLSDLSFGQFRARSAPYELAAVIRRKTTEIGTLTIMGHGELAELSLIVVLASNIMILPIFLLLLLTSIVVTPWTVRRSLFGVSRIAREAEEIDTDTRGRHLSESQVPREIAPLVKAFNDALRRLDEGYERQRRFVASASHELRTPVAILRSKVESSESDVIRALAPDVQRLAILTEQLLDLERMERNGHDDRIDLATFVRQLVGDMAPLVIAGGRAIEFQVSGSETIVGDAGALERVLMNLVQNALDHGGRHVVVRVCGAVVEVEDDGPGIPEEERERVFEPFARLRPRRTGSGLGLHLVREVVARHRGHLEIRDAPGGGTIIRVVLGAT</sequence>
<name>A0A917QIZ7_9HYPH</name>
<dbReference type="PANTHER" id="PTHR45436">
    <property type="entry name" value="SENSOR HISTIDINE KINASE YKOH"/>
    <property type="match status" value="1"/>
</dbReference>
<evidence type="ECO:0000256" key="4">
    <source>
        <dbReference type="ARBA" id="ARBA00022553"/>
    </source>
</evidence>
<reference evidence="14 15" key="1">
    <citation type="journal article" date="2014" name="Int. J. Syst. Evol. Microbiol.">
        <title>Complete genome sequence of Corynebacterium casei LMG S-19264T (=DSM 44701T), isolated from a smear-ripened cheese.</title>
        <authorList>
            <consortium name="US DOE Joint Genome Institute (JGI-PGF)"/>
            <person name="Walter F."/>
            <person name="Albersmeier A."/>
            <person name="Kalinowski J."/>
            <person name="Ruckert C."/>
        </authorList>
    </citation>
    <scope>NUCLEOTIDE SEQUENCE [LARGE SCALE GENOMIC DNA]</scope>
    <source>
        <strain evidence="14 15">CGMCC 1.9161</strain>
    </source>
</reference>
<dbReference type="Pfam" id="PF02518">
    <property type="entry name" value="HATPase_c"/>
    <property type="match status" value="1"/>
</dbReference>
<evidence type="ECO:0000256" key="6">
    <source>
        <dbReference type="ARBA" id="ARBA00022692"/>
    </source>
</evidence>
<dbReference type="InterPro" id="IPR003661">
    <property type="entry name" value="HisK_dim/P_dom"/>
</dbReference>
<dbReference type="InterPro" id="IPR036890">
    <property type="entry name" value="HATPase_C_sf"/>
</dbReference>
<feature type="domain" description="HAMP" evidence="13">
    <location>
        <begin position="184"/>
        <end position="237"/>
    </location>
</feature>
<dbReference type="SUPFAM" id="SSF47384">
    <property type="entry name" value="Homodimeric domain of signal transducing histidine kinase"/>
    <property type="match status" value="1"/>
</dbReference>
<dbReference type="PROSITE" id="PS50885">
    <property type="entry name" value="HAMP"/>
    <property type="match status" value="1"/>
</dbReference>
<dbReference type="InterPro" id="IPR050428">
    <property type="entry name" value="TCS_sensor_his_kinase"/>
</dbReference>